<reference evidence="2" key="1">
    <citation type="submission" date="2021-01" db="EMBL/GenBank/DDBJ databases">
        <authorList>
            <person name="Lovell J.T."/>
            <person name="Bentley N."/>
            <person name="Bhattarai G."/>
            <person name="Jenkins J.W."/>
            <person name="Sreedasyam A."/>
            <person name="Alarcon Y."/>
            <person name="Bock C."/>
            <person name="Boston L."/>
            <person name="Carlson J."/>
            <person name="Cervantes K."/>
            <person name="Clermont K."/>
            <person name="Krom N."/>
            <person name="Kubenka K."/>
            <person name="Mamidi S."/>
            <person name="Mattison C."/>
            <person name="Monteros M."/>
            <person name="Pisani C."/>
            <person name="Plott C."/>
            <person name="Rajasekar S."/>
            <person name="Rhein H.S."/>
            <person name="Rohla C."/>
            <person name="Song M."/>
            <person name="Hilaire R.S."/>
            <person name="Shu S."/>
            <person name="Wells L."/>
            <person name="Wang X."/>
            <person name="Webber J."/>
            <person name="Heerema R.J."/>
            <person name="Klein P."/>
            <person name="Conner P."/>
            <person name="Grauke L."/>
            <person name="Grimwood J."/>
            <person name="Schmutz J."/>
            <person name="Randall J.J."/>
        </authorList>
    </citation>
    <scope>NUCLEOTIDE SEQUENCE</scope>
    <source>
        <tissue evidence="2">Leaf</tissue>
    </source>
</reference>
<protein>
    <submittedName>
        <fullName evidence="2">Uncharacterized protein</fullName>
    </submittedName>
</protein>
<feature type="region of interest" description="Disordered" evidence="1">
    <location>
        <begin position="158"/>
        <end position="204"/>
    </location>
</feature>
<comment type="caution">
    <text evidence="2">The sequence shown here is derived from an EMBL/GenBank/DDBJ whole genome shotgun (WGS) entry which is preliminary data.</text>
</comment>
<sequence>MGWERKGLDQEEVSKLIRKHILGQIFIKKKKYSGTDEEQAVIGLNSNELCIKSGFIIKDSITDIMEPSQPSDKVQADQISDQHLLLKPATNKGEWEGETINFFREGAEGNITNAENGKSVAQAVNPEEVIEEIGVKKTGWKKRVRQSFMDKVIEMEPRDTMQNETDTKKRDITEVSQSVQQGSIKKKKNTLDKEFNSRIRGGGF</sequence>
<name>A0A921ZZ62_CARIL</name>
<gene>
    <name evidence="2" type="ORF">I3842_Q000700</name>
</gene>
<accession>A0A921ZZ62</accession>
<feature type="compositionally biased region" description="Polar residues" evidence="1">
    <location>
        <begin position="174"/>
        <end position="183"/>
    </location>
</feature>
<proteinExistence type="predicted"/>
<evidence type="ECO:0000256" key="1">
    <source>
        <dbReference type="SAM" id="MobiDB-lite"/>
    </source>
</evidence>
<organism evidence="2 3">
    <name type="scientific">Carya illinoinensis</name>
    <name type="common">Pecan</name>
    <dbReference type="NCBI Taxonomy" id="32201"/>
    <lineage>
        <taxon>Eukaryota</taxon>
        <taxon>Viridiplantae</taxon>
        <taxon>Streptophyta</taxon>
        <taxon>Embryophyta</taxon>
        <taxon>Tracheophyta</taxon>
        <taxon>Spermatophyta</taxon>
        <taxon>Magnoliopsida</taxon>
        <taxon>eudicotyledons</taxon>
        <taxon>Gunneridae</taxon>
        <taxon>Pentapetalae</taxon>
        <taxon>rosids</taxon>
        <taxon>fabids</taxon>
        <taxon>Fagales</taxon>
        <taxon>Juglandaceae</taxon>
        <taxon>Carya</taxon>
    </lineage>
</organism>
<evidence type="ECO:0000313" key="2">
    <source>
        <dbReference type="EMBL" id="KAG6621748.1"/>
    </source>
</evidence>
<dbReference type="AlphaFoldDB" id="A0A921ZZ62"/>
<dbReference type="Proteomes" id="UP000811246">
    <property type="component" value="Unassembled WGS sequence"/>
</dbReference>
<evidence type="ECO:0000313" key="3">
    <source>
        <dbReference type="Proteomes" id="UP000811246"/>
    </source>
</evidence>
<dbReference type="EMBL" id="MU228850">
    <property type="protein sequence ID" value="KAG6621748.1"/>
    <property type="molecule type" value="Genomic_DNA"/>
</dbReference>
<feature type="compositionally biased region" description="Basic and acidic residues" evidence="1">
    <location>
        <begin position="158"/>
        <end position="173"/>
    </location>
</feature>